<proteinExistence type="predicted"/>
<organism evidence="2">
    <name type="scientific">Anguilla anguilla</name>
    <name type="common">European freshwater eel</name>
    <name type="synonym">Muraena anguilla</name>
    <dbReference type="NCBI Taxonomy" id="7936"/>
    <lineage>
        <taxon>Eukaryota</taxon>
        <taxon>Metazoa</taxon>
        <taxon>Chordata</taxon>
        <taxon>Craniata</taxon>
        <taxon>Vertebrata</taxon>
        <taxon>Euteleostomi</taxon>
        <taxon>Actinopterygii</taxon>
        <taxon>Neopterygii</taxon>
        <taxon>Teleostei</taxon>
        <taxon>Anguilliformes</taxon>
        <taxon>Anguillidae</taxon>
        <taxon>Anguilla</taxon>
    </lineage>
</organism>
<feature type="region of interest" description="Disordered" evidence="1">
    <location>
        <begin position="1"/>
        <end position="20"/>
    </location>
</feature>
<name>A0A0E9S426_ANGAN</name>
<accession>A0A0E9S426</accession>
<dbReference type="AlphaFoldDB" id="A0A0E9S426"/>
<reference evidence="2" key="2">
    <citation type="journal article" date="2015" name="Fish Shellfish Immunol.">
        <title>Early steps in the European eel (Anguilla anguilla)-Vibrio vulnificus interaction in the gills: Role of the RtxA13 toxin.</title>
        <authorList>
            <person name="Callol A."/>
            <person name="Pajuelo D."/>
            <person name="Ebbesson L."/>
            <person name="Teles M."/>
            <person name="MacKenzie S."/>
            <person name="Amaro C."/>
        </authorList>
    </citation>
    <scope>NUCLEOTIDE SEQUENCE</scope>
</reference>
<evidence type="ECO:0000256" key="1">
    <source>
        <dbReference type="SAM" id="MobiDB-lite"/>
    </source>
</evidence>
<evidence type="ECO:0000313" key="2">
    <source>
        <dbReference type="EMBL" id="JAH36031.1"/>
    </source>
</evidence>
<protein>
    <submittedName>
        <fullName evidence="2">Uncharacterized protein</fullName>
    </submittedName>
</protein>
<dbReference type="EMBL" id="GBXM01072546">
    <property type="protein sequence ID" value="JAH36031.1"/>
    <property type="molecule type" value="Transcribed_RNA"/>
</dbReference>
<sequence>MTPVTKCTRPRSDIDHSSQSMPMITTTIQTVPQNSSPLFSKFILSSVLSLKC</sequence>
<reference evidence="2" key="1">
    <citation type="submission" date="2014-11" db="EMBL/GenBank/DDBJ databases">
        <authorList>
            <person name="Amaro Gonzalez C."/>
        </authorList>
    </citation>
    <scope>NUCLEOTIDE SEQUENCE</scope>
</reference>